<gene>
    <name evidence="1" type="ORF">DSO57_1025891</name>
</gene>
<evidence type="ECO:0000313" key="1">
    <source>
        <dbReference type="EMBL" id="KAJ9084303.1"/>
    </source>
</evidence>
<protein>
    <submittedName>
        <fullName evidence="1">Uncharacterized protein</fullName>
    </submittedName>
</protein>
<comment type="caution">
    <text evidence="1">The sequence shown here is derived from an EMBL/GenBank/DDBJ whole genome shotgun (WGS) entry which is preliminary data.</text>
</comment>
<reference evidence="1" key="1">
    <citation type="submission" date="2022-04" db="EMBL/GenBank/DDBJ databases">
        <title>Genome of the entomopathogenic fungus Entomophthora muscae.</title>
        <authorList>
            <person name="Elya C."/>
            <person name="Lovett B.R."/>
            <person name="Lee E."/>
            <person name="Macias A.M."/>
            <person name="Hajek A.E."/>
            <person name="De Bivort B.L."/>
            <person name="Kasson M.T."/>
            <person name="De Fine Licht H.H."/>
            <person name="Stajich J.E."/>
        </authorList>
    </citation>
    <scope>NUCLEOTIDE SEQUENCE</scope>
    <source>
        <strain evidence="1">Berkeley</strain>
    </source>
</reference>
<dbReference type="EMBL" id="QTSX02000858">
    <property type="protein sequence ID" value="KAJ9084303.1"/>
    <property type="molecule type" value="Genomic_DNA"/>
</dbReference>
<proteinExistence type="predicted"/>
<dbReference type="Proteomes" id="UP001165960">
    <property type="component" value="Unassembled WGS sequence"/>
</dbReference>
<sequence>MIPASRPWALLEPILWWALSTGPAGCPPASSQEPPTGWNPDNQGHSCKHQRVHWCCIPEVQVKSKKWLRVLYRVLEHKVVLSV</sequence>
<accession>A0ACC2UBP2</accession>
<name>A0ACC2UBP2_9FUNG</name>
<evidence type="ECO:0000313" key="2">
    <source>
        <dbReference type="Proteomes" id="UP001165960"/>
    </source>
</evidence>
<keyword evidence="2" id="KW-1185">Reference proteome</keyword>
<organism evidence="1 2">
    <name type="scientific">Entomophthora muscae</name>
    <dbReference type="NCBI Taxonomy" id="34485"/>
    <lineage>
        <taxon>Eukaryota</taxon>
        <taxon>Fungi</taxon>
        <taxon>Fungi incertae sedis</taxon>
        <taxon>Zoopagomycota</taxon>
        <taxon>Entomophthoromycotina</taxon>
        <taxon>Entomophthoromycetes</taxon>
        <taxon>Entomophthorales</taxon>
        <taxon>Entomophthoraceae</taxon>
        <taxon>Entomophthora</taxon>
    </lineage>
</organism>